<dbReference type="GO" id="GO:0006888">
    <property type="term" value="P:endoplasmic reticulum to Golgi vesicle-mediated transport"/>
    <property type="evidence" value="ECO:0007669"/>
    <property type="project" value="InterPro"/>
</dbReference>
<evidence type="ECO:0000313" key="4">
    <source>
        <dbReference type="Proteomes" id="UP001209878"/>
    </source>
</evidence>
<dbReference type="GO" id="GO:0060628">
    <property type="term" value="P:regulation of ER to Golgi vesicle-mediated transport"/>
    <property type="evidence" value="ECO:0007669"/>
    <property type="project" value="TreeGrafter"/>
</dbReference>
<evidence type="ECO:0000256" key="2">
    <source>
        <dbReference type="SAM" id="MobiDB-lite"/>
    </source>
</evidence>
<dbReference type="InterPro" id="IPR042044">
    <property type="entry name" value="EXOC6PINT-1/Sec15/Tip20_C_dom2"/>
</dbReference>
<dbReference type="FunFam" id="1.20.58.670:FF:000003">
    <property type="entry name" value="RAD50-interacting protein 1"/>
    <property type="match status" value="1"/>
</dbReference>
<accession>A0AAD9KU00</accession>
<comment type="caution">
    <text evidence="3">The sequence shown here is derived from an EMBL/GenBank/DDBJ whole genome shotgun (WGS) entry which is preliminary data.</text>
</comment>
<dbReference type="InterPro" id="IPR007528">
    <property type="entry name" value="RINT1_Tip20"/>
</dbReference>
<dbReference type="PROSITE" id="PS51386">
    <property type="entry name" value="RINT1_TIP20"/>
    <property type="match status" value="1"/>
</dbReference>
<comment type="similarity">
    <text evidence="1">Belongs to the RINT1 family.</text>
</comment>
<proteinExistence type="inferred from homology"/>
<evidence type="ECO:0008006" key="5">
    <source>
        <dbReference type="Google" id="ProtNLM"/>
    </source>
</evidence>
<dbReference type="InterPro" id="IPR042042">
    <property type="entry name" value="Tip20p_domB"/>
</dbReference>
<dbReference type="Gene3D" id="1.20.58.670">
    <property type="entry name" value="Dsl1p vesicle tethering complex, Tip20p subunit, domain D"/>
    <property type="match status" value="1"/>
</dbReference>
<evidence type="ECO:0000313" key="3">
    <source>
        <dbReference type="EMBL" id="KAK2176865.1"/>
    </source>
</evidence>
<dbReference type="AlphaFoldDB" id="A0AAD9KU00"/>
<protein>
    <recommendedName>
        <fullName evidence="5">RAD50-interacting protein 1</fullName>
    </recommendedName>
</protein>
<name>A0AAD9KU00_RIDPI</name>
<dbReference type="Pfam" id="PF04437">
    <property type="entry name" value="RINT1_TIP1"/>
    <property type="match status" value="1"/>
</dbReference>
<dbReference type="Proteomes" id="UP001209878">
    <property type="component" value="Unassembled WGS sequence"/>
</dbReference>
<dbReference type="GO" id="GO:0070939">
    <property type="term" value="C:Dsl1/NZR complex"/>
    <property type="evidence" value="ECO:0007669"/>
    <property type="project" value="InterPro"/>
</dbReference>
<dbReference type="PANTHER" id="PTHR13520:SF0">
    <property type="entry name" value="RAD50-INTERACTING PROTEIN 1"/>
    <property type="match status" value="1"/>
</dbReference>
<gene>
    <name evidence="3" type="ORF">NP493_625g01069</name>
</gene>
<keyword evidence="4" id="KW-1185">Reference proteome</keyword>
<dbReference type="Gene3D" id="1.20.58.1420">
    <property type="entry name" value="Dsl1p vesicle tethering complex, Tip20p subunit, domain B"/>
    <property type="match status" value="1"/>
</dbReference>
<reference evidence="3" key="1">
    <citation type="journal article" date="2023" name="Mol. Biol. Evol.">
        <title>Third-Generation Sequencing Reveals the Adaptive Role of the Epigenome in Three Deep-Sea Polychaetes.</title>
        <authorList>
            <person name="Perez M."/>
            <person name="Aroh O."/>
            <person name="Sun Y."/>
            <person name="Lan Y."/>
            <person name="Juniper S.K."/>
            <person name="Young C.R."/>
            <person name="Angers B."/>
            <person name="Qian P.Y."/>
        </authorList>
    </citation>
    <scope>NUCLEOTIDE SEQUENCE</scope>
    <source>
        <strain evidence="3">R07B-5</strain>
    </source>
</reference>
<evidence type="ECO:0000256" key="1">
    <source>
        <dbReference type="ARBA" id="ARBA00061158"/>
    </source>
</evidence>
<dbReference type="GO" id="GO:0006890">
    <property type="term" value="P:retrograde vesicle-mediated transport, Golgi to endoplasmic reticulum"/>
    <property type="evidence" value="ECO:0007669"/>
    <property type="project" value="InterPro"/>
</dbReference>
<feature type="compositionally biased region" description="Polar residues" evidence="2">
    <location>
        <begin position="545"/>
        <end position="554"/>
    </location>
</feature>
<feature type="region of interest" description="Disordered" evidence="2">
    <location>
        <begin position="536"/>
        <end position="577"/>
    </location>
</feature>
<sequence>MSASIAEGSSVLEQALNVINSEFGDNLKSLAKASQLSNHIKATKTSLEEQLSLASSEAPSRIETANRNAQTATKTIQDFSIEKEHTSGDIANYLADVGPMVKNLLEITGRIDELERYAKYLQWVAKIEDLSSDIQSALIISCVDRAVNHYVQLADLVKQLQDSACANLVKFASDTLIFWYKILNDTFSSEFDEVLTAWRWPFIITSMKSLTAQTSTEQREKLGPLFTCLLRLQLPDSLSCNAQPNEFIRNLHGWRPLLPPLDIMLKPLKKRFHYHFYGNRQTNNIEKPEWYFTQILGWIKDHQEFLRTKIQPLLEEAGSEYRDAVVEFSRGLVQLAMEKMLADIPELLYDDHHYSHLIDETLTFDRELRLVHGYPTSLPGCLHVLTEPQSFNKWLTIERKFAQEKMDAILSSPSAWRSQYSDMADFDGNKVPECAESFTTLLLTITERYKPLPYTRHKLLFLDLQLELLDDYRIRLLQVKKEEGNDPLGARYGAILNSVNYVLDVLQQWRELVFFLRLQYYRAEYYERLRQAKKKRKHKSSQDKTSSASLTQESEPAGDTALEGDTVTDTDTDVSGQSALDSVTNNIIEEFDVSKLDTLEGTVFDEMIQLYEHVKWEMLSCIRAYVLDDVKARSRPYRWNKWLALPAQKEVVSLALSTSACEMLLILKGSLHCVEQLLSKIIFNHFWPSLAEGLNRFIYEDVILTNHFNESGAAQLQFDMTRNLFPLFAQYTAKPENYFKDVKEACNLLTLSAGSVLLLKDILHKALHDPDAASDQSLLTDPVAALHDIGVYKLTPTDAELVLSLRT</sequence>
<dbReference type="EMBL" id="JAODUO010000634">
    <property type="protein sequence ID" value="KAK2176865.1"/>
    <property type="molecule type" value="Genomic_DNA"/>
</dbReference>
<dbReference type="PANTHER" id="PTHR13520">
    <property type="entry name" value="RAD50-INTERACTING PROTEIN 1 RINT-1"/>
    <property type="match status" value="1"/>
</dbReference>
<organism evidence="3 4">
    <name type="scientific">Ridgeia piscesae</name>
    <name type="common">Tubeworm</name>
    <dbReference type="NCBI Taxonomy" id="27915"/>
    <lineage>
        <taxon>Eukaryota</taxon>
        <taxon>Metazoa</taxon>
        <taxon>Spiralia</taxon>
        <taxon>Lophotrochozoa</taxon>
        <taxon>Annelida</taxon>
        <taxon>Polychaeta</taxon>
        <taxon>Sedentaria</taxon>
        <taxon>Canalipalpata</taxon>
        <taxon>Sabellida</taxon>
        <taxon>Siboglinidae</taxon>
        <taxon>Ridgeia</taxon>
    </lineage>
</organism>